<comment type="caution">
    <text evidence="2">The sequence shown here is derived from an EMBL/GenBank/DDBJ whole genome shotgun (WGS) entry which is preliminary data.</text>
</comment>
<reference evidence="2" key="1">
    <citation type="journal article" date="2019" name="Sci. Rep.">
        <title>Draft genome of Tanacetum cinerariifolium, the natural source of mosquito coil.</title>
        <authorList>
            <person name="Yamashiro T."/>
            <person name="Shiraishi A."/>
            <person name="Satake H."/>
            <person name="Nakayama K."/>
        </authorList>
    </citation>
    <scope>NUCLEOTIDE SEQUENCE</scope>
</reference>
<feature type="compositionally biased region" description="Low complexity" evidence="1">
    <location>
        <begin position="33"/>
        <end position="54"/>
    </location>
</feature>
<accession>A0A699HGH9</accession>
<dbReference type="AlphaFoldDB" id="A0A699HGH9"/>
<protein>
    <submittedName>
        <fullName evidence="2">Uncharacterized protein</fullName>
    </submittedName>
</protein>
<dbReference type="EMBL" id="BKCJ010151933">
    <property type="protein sequence ID" value="GEY10176.1"/>
    <property type="molecule type" value="Genomic_DNA"/>
</dbReference>
<proteinExistence type="predicted"/>
<organism evidence="2">
    <name type="scientific">Tanacetum cinerariifolium</name>
    <name type="common">Dalmatian daisy</name>
    <name type="synonym">Chrysanthemum cinerariifolium</name>
    <dbReference type="NCBI Taxonomy" id="118510"/>
    <lineage>
        <taxon>Eukaryota</taxon>
        <taxon>Viridiplantae</taxon>
        <taxon>Streptophyta</taxon>
        <taxon>Embryophyta</taxon>
        <taxon>Tracheophyta</taxon>
        <taxon>Spermatophyta</taxon>
        <taxon>Magnoliopsida</taxon>
        <taxon>eudicotyledons</taxon>
        <taxon>Gunneridae</taxon>
        <taxon>Pentapetalae</taxon>
        <taxon>asterids</taxon>
        <taxon>campanulids</taxon>
        <taxon>Asterales</taxon>
        <taxon>Asteraceae</taxon>
        <taxon>Asteroideae</taxon>
        <taxon>Anthemideae</taxon>
        <taxon>Anthemidinae</taxon>
        <taxon>Tanacetum</taxon>
    </lineage>
</organism>
<sequence>MDVGPFEDPIDTETPKSPHTIAPSTFHVRESEGSSTSGARSTSSDSTTPLSSDHLLTHTTPVLVPSLYRTVHMVVRVPPAMSPSFSVSISEVAAMPNSAFYKRFRSSYDSSPSLTFPVWKRYRGTSELILDTDSERDELGEGRIRRVEGLVARDEGQDTGVESLGFQGQP</sequence>
<gene>
    <name evidence="2" type="ORF">Tci_382150</name>
</gene>
<name>A0A699HGH9_TANCI</name>
<evidence type="ECO:0000256" key="1">
    <source>
        <dbReference type="SAM" id="MobiDB-lite"/>
    </source>
</evidence>
<feature type="region of interest" description="Disordered" evidence="1">
    <location>
        <begin position="1"/>
        <end position="54"/>
    </location>
</feature>
<evidence type="ECO:0000313" key="2">
    <source>
        <dbReference type="EMBL" id="GEY10176.1"/>
    </source>
</evidence>